<feature type="transmembrane region" description="Helical" evidence="1">
    <location>
        <begin position="93"/>
        <end position="114"/>
    </location>
</feature>
<dbReference type="InterPro" id="IPR006860">
    <property type="entry name" value="FecR"/>
</dbReference>
<dbReference type="InterPro" id="IPR032508">
    <property type="entry name" value="FecR_C"/>
</dbReference>
<dbReference type="Gene3D" id="3.55.50.30">
    <property type="match status" value="1"/>
</dbReference>
<evidence type="ECO:0000313" key="4">
    <source>
        <dbReference type="EMBL" id="SFV35797.1"/>
    </source>
</evidence>
<reference evidence="5" key="1">
    <citation type="submission" date="2016-10" db="EMBL/GenBank/DDBJ databases">
        <authorList>
            <person name="Varghese N."/>
            <person name="Submissions S."/>
        </authorList>
    </citation>
    <scope>NUCLEOTIDE SEQUENCE [LARGE SCALE GENOMIC DNA]</scope>
    <source>
        <strain evidence="5">DSM 14807</strain>
    </source>
</reference>
<sequence>MLNNLAVEQRMIQEIIRKFLEGTCNDEEFAYLLAWYESFDETDAIQLSEEEKSELEKALFHKIASRIPDWPSQLQKNEEELEKEHQHIRYRKWLKYAAAALVIGFMAGVAWWTVQQVHQVMQVNSQSIVSSNEIALNNMTQRMYLIILSDSTKVWLSPNSRLQYPDKFTGKERIVHLKGEAFFEVTKNPQHPFVIYSDQLITRVWGTSFLVKAIEGKPAEVSVLTGKVSVQKNGAEDGEVMLYPHQKAVLDPSGRLIKETEQDEASIQRWQKVNLSFDNTPLANVITSLEKHYDVQIRCSDAALLNYTLTGDFNEQHLSDVLELIEKSLNVHYRIISDSVIEMYTIPNGSP</sequence>
<dbReference type="Pfam" id="PF04773">
    <property type="entry name" value="FecR"/>
    <property type="match status" value="1"/>
</dbReference>
<dbReference type="Gene3D" id="2.60.120.1440">
    <property type="match status" value="1"/>
</dbReference>
<proteinExistence type="predicted"/>
<dbReference type="PANTHER" id="PTHR30273">
    <property type="entry name" value="PERIPLASMIC SIGNAL SENSOR AND SIGMA FACTOR ACTIVATOR FECR-RELATED"/>
    <property type="match status" value="1"/>
</dbReference>
<evidence type="ECO:0000259" key="2">
    <source>
        <dbReference type="Pfam" id="PF04773"/>
    </source>
</evidence>
<dbReference type="PANTHER" id="PTHR30273:SF2">
    <property type="entry name" value="PROTEIN FECR"/>
    <property type="match status" value="1"/>
</dbReference>
<keyword evidence="1" id="KW-0472">Membrane</keyword>
<gene>
    <name evidence="4" type="ORF">SAMN05660895_2321</name>
</gene>
<organism evidence="4 5">
    <name type="scientific">Thermoflavifilum thermophilum</name>
    <dbReference type="NCBI Taxonomy" id="1393122"/>
    <lineage>
        <taxon>Bacteria</taxon>
        <taxon>Pseudomonadati</taxon>
        <taxon>Bacteroidota</taxon>
        <taxon>Chitinophagia</taxon>
        <taxon>Chitinophagales</taxon>
        <taxon>Chitinophagaceae</taxon>
        <taxon>Thermoflavifilum</taxon>
    </lineage>
</organism>
<name>A0A1I7NMD0_9BACT</name>
<keyword evidence="1" id="KW-0812">Transmembrane</keyword>
<evidence type="ECO:0000313" key="5">
    <source>
        <dbReference type="Proteomes" id="UP000199537"/>
    </source>
</evidence>
<protein>
    <submittedName>
        <fullName evidence="4">FecR family protein</fullName>
    </submittedName>
</protein>
<dbReference type="OrthoDB" id="645173at2"/>
<keyword evidence="1" id="KW-1133">Transmembrane helix</keyword>
<dbReference type="GO" id="GO:0016989">
    <property type="term" value="F:sigma factor antagonist activity"/>
    <property type="evidence" value="ECO:0007669"/>
    <property type="project" value="TreeGrafter"/>
</dbReference>
<dbReference type="AlphaFoldDB" id="A0A1I7NMD0"/>
<dbReference type="Pfam" id="PF16344">
    <property type="entry name" value="FecR_C"/>
    <property type="match status" value="1"/>
</dbReference>
<keyword evidence="5" id="KW-1185">Reference proteome</keyword>
<dbReference type="Proteomes" id="UP000199537">
    <property type="component" value="Unassembled WGS sequence"/>
</dbReference>
<evidence type="ECO:0000259" key="3">
    <source>
        <dbReference type="Pfam" id="PF16344"/>
    </source>
</evidence>
<dbReference type="PIRSF" id="PIRSF018266">
    <property type="entry name" value="FecR"/>
    <property type="match status" value="1"/>
</dbReference>
<feature type="domain" description="FecR protein" evidence="2">
    <location>
        <begin position="145"/>
        <end position="228"/>
    </location>
</feature>
<dbReference type="InterPro" id="IPR012373">
    <property type="entry name" value="Ferrdict_sens_TM"/>
</dbReference>
<feature type="domain" description="Protein FecR C-terminal" evidence="3">
    <location>
        <begin position="275"/>
        <end position="341"/>
    </location>
</feature>
<accession>A0A1I7NMD0</accession>
<dbReference type="STRING" id="1393122.SAMN05660895_2321"/>
<dbReference type="EMBL" id="FPCJ01000001">
    <property type="protein sequence ID" value="SFV35797.1"/>
    <property type="molecule type" value="Genomic_DNA"/>
</dbReference>
<evidence type="ECO:0000256" key="1">
    <source>
        <dbReference type="SAM" id="Phobius"/>
    </source>
</evidence>